<proteinExistence type="predicted"/>
<protein>
    <submittedName>
        <fullName evidence="2">Uncharacterized protein</fullName>
    </submittedName>
</protein>
<accession>A0AA88XVL9</accession>
<evidence type="ECO:0000256" key="1">
    <source>
        <dbReference type="SAM" id="MobiDB-lite"/>
    </source>
</evidence>
<sequence>MSYLQVPMEGRPRRRSLQAIPDESEVEQFHDDDSAEMALLKMLKKHGGKRRVSLPNPQITSKEENQKSSKHRDKSPTKDLGAFAMPLMEPDLRDATNSNDLPDGDFRPRSGSTGLRGLFSGKSRQRKQSGDSNAKGDSSTSSKVKNFFADAFRPRSKSDLSGVKRPGKKHSNQMKMDQSMDENQLRDSLQNGPTSGGLPPGLQNHRVAPHGHSTPMGQILETQLTVPNVNGKSRHLSSPQDSFMSRFRARSNSDSVKNRPHRKIHKQHSISPPGSPSCKYYNFFSFEIFPGEFPLSIYNSASIIELYDGYRKLPVTLVK</sequence>
<feature type="compositionally biased region" description="Basic residues" evidence="1">
    <location>
        <begin position="258"/>
        <end position="268"/>
    </location>
</feature>
<feature type="compositionally biased region" description="Polar residues" evidence="1">
    <location>
        <begin position="130"/>
        <end position="144"/>
    </location>
</feature>
<feature type="compositionally biased region" description="Basic residues" evidence="1">
    <location>
        <begin position="43"/>
        <end position="52"/>
    </location>
</feature>
<evidence type="ECO:0000313" key="3">
    <source>
        <dbReference type="Proteomes" id="UP001186944"/>
    </source>
</evidence>
<keyword evidence="3" id="KW-1185">Reference proteome</keyword>
<dbReference type="EMBL" id="VSWD01000009">
    <property type="protein sequence ID" value="KAK3092899.1"/>
    <property type="molecule type" value="Genomic_DNA"/>
</dbReference>
<feature type="region of interest" description="Disordered" evidence="1">
    <location>
        <begin position="1"/>
        <end position="31"/>
    </location>
</feature>
<comment type="caution">
    <text evidence="2">The sequence shown here is derived from an EMBL/GenBank/DDBJ whole genome shotgun (WGS) entry which is preliminary data.</text>
</comment>
<feature type="region of interest" description="Disordered" evidence="1">
    <location>
        <begin position="248"/>
        <end position="271"/>
    </location>
</feature>
<dbReference type="Proteomes" id="UP001186944">
    <property type="component" value="Unassembled WGS sequence"/>
</dbReference>
<evidence type="ECO:0000313" key="2">
    <source>
        <dbReference type="EMBL" id="KAK3092899.1"/>
    </source>
</evidence>
<feature type="region of interest" description="Disordered" evidence="1">
    <location>
        <begin position="43"/>
        <end position="203"/>
    </location>
</feature>
<name>A0AA88XVL9_PINIB</name>
<organism evidence="2 3">
    <name type="scientific">Pinctada imbricata</name>
    <name type="common">Atlantic pearl-oyster</name>
    <name type="synonym">Pinctada martensii</name>
    <dbReference type="NCBI Taxonomy" id="66713"/>
    <lineage>
        <taxon>Eukaryota</taxon>
        <taxon>Metazoa</taxon>
        <taxon>Spiralia</taxon>
        <taxon>Lophotrochozoa</taxon>
        <taxon>Mollusca</taxon>
        <taxon>Bivalvia</taxon>
        <taxon>Autobranchia</taxon>
        <taxon>Pteriomorphia</taxon>
        <taxon>Pterioida</taxon>
        <taxon>Pterioidea</taxon>
        <taxon>Pteriidae</taxon>
        <taxon>Pinctada</taxon>
    </lineage>
</organism>
<dbReference type="AlphaFoldDB" id="A0AA88XVL9"/>
<reference evidence="2" key="1">
    <citation type="submission" date="2019-08" db="EMBL/GenBank/DDBJ databases">
        <title>The improved chromosome-level genome for the pearl oyster Pinctada fucata martensii using PacBio sequencing and Hi-C.</title>
        <authorList>
            <person name="Zheng Z."/>
        </authorList>
    </citation>
    <scope>NUCLEOTIDE SEQUENCE</scope>
    <source>
        <strain evidence="2">ZZ-2019</strain>
        <tissue evidence="2">Adductor muscle</tissue>
    </source>
</reference>
<gene>
    <name evidence="2" type="ORF">FSP39_008580</name>
</gene>